<dbReference type="InterPro" id="IPR039426">
    <property type="entry name" value="TonB-dep_rcpt-like"/>
</dbReference>
<dbReference type="Gene3D" id="2.40.170.20">
    <property type="entry name" value="TonB-dependent receptor, beta-barrel domain"/>
    <property type="match status" value="1"/>
</dbReference>
<keyword evidence="13" id="KW-1185">Reference proteome</keyword>
<keyword evidence="3 9" id="KW-0813">Transport</keyword>
<dbReference type="PANTHER" id="PTHR30069:SF41">
    <property type="entry name" value="HEME_HEMOPEXIN UTILIZATION PROTEIN C"/>
    <property type="match status" value="1"/>
</dbReference>
<feature type="signal peptide" evidence="10">
    <location>
        <begin position="1"/>
        <end position="21"/>
    </location>
</feature>
<organism evidence="12 13">
    <name type="scientific">Roseateles agri</name>
    <dbReference type="NCBI Taxonomy" id="3098619"/>
    <lineage>
        <taxon>Bacteria</taxon>
        <taxon>Pseudomonadati</taxon>
        <taxon>Pseudomonadota</taxon>
        <taxon>Betaproteobacteria</taxon>
        <taxon>Burkholderiales</taxon>
        <taxon>Sphaerotilaceae</taxon>
        <taxon>Roseateles</taxon>
    </lineage>
</organism>
<name>A0ABU5DJC2_9BURK</name>
<evidence type="ECO:0000256" key="3">
    <source>
        <dbReference type="ARBA" id="ARBA00022448"/>
    </source>
</evidence>
<evidence type="ECO:0000256" key="7">
    <source>
        <dbReference type="ARBA" id="ARBA00023170"/>
    </source>
</evidence>
<dbReference type="RefSeq" id="WP_320424306.1">
    <property type="nucleotide sequence ID" value="NZ_JAXCLA010000005.1"/>
</dbReference>
<protein>
    <submittedName>
        <fullName evidence="12">TonB-dependent receptor plug domain-containing protein</fullName>
    </submittedName>
</protein>
<dbReference type="Gene3D" id="2.170.130.10">
    <property type="entry name" value="TonB-dependent receptor, plug domain"/>
    <property type="match status" value="1"/>
</dbReference>
<feature type="chain" id="PRO_5045568349" evidence="10">
    <location>
        <begin position="22"/>
        <end position="743"/>
    </location>
</feature>
<dbReference type="Pfam" id="PF07715">
    <property type="entry name" value="Plug"/>
    <property type="match status" value="1"/>
</dbReference>
<evidence type="ECO:0000256" key="8">
    <source>
        <dbReference type="ARBA" id="ARBA00023237"/>
    </source>
</evidence>
<keyword evidence="10" id="KW-0732">Signal</keyword>
<evidence type="ECO:0000259" key="11">
    <source>
        <dbReference type="Pfam" id="PF07715"/>
    </source>
</evidence>
<reference evidence="12 13" key="1">
    <citation type="submission" date="2023-11" db="EMBL/GenBank/DDBJ databases">
        <title>Paucibacter sp. nov., isolated from fresh soil in Korea.</title>
        <authorList>
            <person name="Le N.T.T."/>
        </authorList>
    </citation>
    <scope>NUCLEOTIDE SEQUENCE [LARGE SCALE GENOMIC DNA]</scope>
    <source>
        <strain evidence="12 13">R3-3</strain>
    </source>
</reference>
<feature type="domain" description="TonB-dependent receptor plug" evidence="11">
    <location>
        <begin position="50"/>
        <end position="152"/>
    </location>
</feature>
<evidence type="ECO:0000313" key="13">
    <source>
        <dbReference type="Proteomes" id="UP001285263"/>
    </source>
</evidence>
<dbReference type="Proteomes" id="UP001285263">
    <property type="component" value="Unassembled WGS sequence"/>
</dbReference>
<comment type="similarity">
    <text evidence="2 9">Belongs to the TonB-dependent receptor family.</text>
</comment>
<evidence type="ECO:0000256" key="9">
    <source>
        <dbReference type="PROSITE-ProRule" id="PRU01360"/>
    </source>
</evidence>
<evidence type="ECO:0000313" key="12">
    <source>
        <dbReference type="EMBL" id="MDY0746398.1"/>
    </source>
</evidence>
<keyword evidence="4 9" id="KW-1134">Transmembrane beta strand</keyword>
<accession>A0ABU5DJC2</accession>
<evidence type="ECO:0000256" key="10">
    <source>
        <dbReference type="SAM" id="SignalP"/>
    </source>
</evidence>
<dbReference type="PROSITE" id="PS52016">
    <property type="entry name" value="TONB_DEPENDENT_REC_3"/>
    <property type="match status" value="1"/>
</dbReference>
<evidence type="ECO:0000256" key="4">
    <source>
        <dbReference type="ARBA" id="ARBA00022452"/>
    </source>
</evidence>
<evidence type="ECO:0000256" key="6">
    <source>
        <dbReference type="ARBA" id="ARBA00023136"/>
    </source>
</evidence>
<gene>
    <name evidence="12" type="ORF">SNE35_17935</name>
</gene>
<comment type="caution">
    <text evidence="12">The sequence shown here is derived from an EMBL/GenBank/DDBJ whole genome shotgun (WGS) entry which is preliminary data.</text>
</comment>
<evidence type="ECO:0000256" key="2">
    <source>
        <dbReference type="ARBA" id="ARBA00009810"/>
    </source>
</evidence>
<keyword evidence="5 9" id="KW-0812">Transmembrane</keyword>
<dbReference type="InterPro" id="IPR037066">
    <property type="entry name" value="Plug_dom_sf"/>
</dbReference>
<comment type="subcellular location">
    <subcellularLocation>
        <location evidence="1 9">Cell outer membrane</location>
        <topology evidence="1 9">Multi-pass membrane protein</topology>
    </subcellularLocation>
</comment>
<keyword evidence="8 9" id="KW-0998">Cell outer membrane</keyword>
<sequence>MRHALPAALFSIVLAASLARADDSAPSSSPDELSKVIVNGQRERVPEQPATEATTVIDATTIERRQAATIFDAVQDVPGVSADGGPRATGMKFNIRGFRNNDDVLFKIDGGVKGFEKYRFGSGVFIEPELIKSITVERGPSIVSGSGAVGGTIAATTKSAADFLRPGERAGGLVKLGYNDNNNERLTMLTVFGRPTDRIDLLASTVRREAGDFKLANGSRFPASASDTQGSLLKLGLAPLDDLLVDLSRTAFTSGPTYTPFDANSSNAQVGGYVHQDIDDATTTLGISYEPRGLPWLRLRGSFSDEQTKLVNLMRPGESSFAVACTTDPCTWNALGGATGDVRDHWRYRIRTAELFNNARWSQGELRGTLTLGVQTVRNERVLKRLTDNPLMNGPDGKYPDGYDSQQPPGIKRSVGWVAQNAFEWRTLLFTAGVRKDRYDLTATGQAAADLNAVGESPTQHFEHTSPSVMLGWRPGNGDTTLSWRWAKSFRPPLITDYFGTGAASPCAGLIGITGQLAPYGCGDRIRPALSLNREWTLAWQPRWSSGARTQARLTYFEIDTQKLNGANYLTVVDDLVVQPWSERRRGLELEVNHEARDWYASFNASQIKARRMSALDGTDLEFTSGIPGTTASASTGLRLFEGKLELGYRVRQIWNQLVIPGATALTESTQYCGKVTSDGVVHAANTQQEVYAFWRPWERLAVQVGVHNLFDKHWCNNGDELGNIIGLQGPGRSVRTSMTLQF</sequence>
<proteinExistence type="inferred from homology"/>
<evidence type="ECO:0000256" key="1">
    <source>
        <dbReference type="ARBA" id="ARBA00004571"/>
    </source>
</evidence>
<dbReference type="SUPFAM" id="SSF56935">
    <property type="entry name" value="Porins"/>
    <property type="match status" value="1"/>
</dbReference>
<dbReference type="PANTHER" id="PTHR30069">
    <property type="entry name" value="TONB-DEPENDENT OUTER MEMBRANE RECEPTOR"/>
    <property type="match status" value="1"/>
</dbReference>
<dbReference type="EMBL" id="JAXCLA010000005">
    <property type="protein sequence ID" value="MDY0746398.1"/>
    <property type="molecule type" value="Genomic_DNA"/>
</dbReference>
<keyword evidence="7 12" id="KW-0675">Receptor</keyword>
<evidence type="ECO:0000256" key="5">
    <source>
        <dbReference type="ARBA" id="ARBA00022692"/>
    </source>
</evidence>
<dbReference type="InterPro" id="IPR036942">
    <property type="entry name" value="Beta-barrel_TonB_sf"/>
</dbReference>
<keyword evidence="6 9" id="KW-0472">Membrane</keyword>
<dbReference type="InterPro" id="IPR012910">
    <property type="entry name" value="Plug_dom"/>
</dbReference>